<keyword evidence="2" id="KW-1185">Reference proteome</keyword>
<proteinExistence type="predicted"/>
<evidence type="ECO:0000313" key="1">
    <source>
        <dbReference type="EMBL" id="SHG85038.1"/>
    </source>
</evidence>
<reference evidence="2" key="1">
    <citation type="submission" date="2016-11" db="EMBL/GenBank/DDBJ databases">
        <authorList>
            <person name="Varghese N."/>
            <person name="Submissions S."/>
        </authorList>
    </citation>
    <scope>NUCLEOTIDE SEQUENCE [LARGE SCALE GENOMIC DNA]</scope>
    <source>
        <strain evidence="2">DSM 22638</strain>
    </source>
</reference>
<dbReference type="Proteomes" id="UP000184532">
    <property type="component" value="Unassembled WGS sequence"/>
</dbReference>
<dbReference type="STRING" id="570519.SAMN04488116_2679"/>
<organism evidence="1 2">
    <name type="scientific">Flagellimonas flava</name>
    <dbReference type="NCBI Taxonomy" id="570519"/>
    <lineage>
        <taxon>Bacteria</taxon>
        <taxon>Pseudomonadati</taxon>
        <taxon>Bacteroidota</taxon>
        <taxon>Flavobacteriia</taxon>
        <taxon>Flavobacteriales</taxon>
        <taxon>Flavobacteriaceae</taxon>
        <taxon>Flagellimonas</taxon>
    </lineage>
</organism>
<evidence type="ECO:0000313" key="2">
    <source>
        <dbReference type="Proteomes" id="UP000184532"/>
    </source>
</evidence>
<dbReference type="AlphaFoldDB" id="A0A1M5N665"/>
<dbReference type="EMBL" id="FQWL01000004">
    <property type="protein sequence ID" value="SHG85038.1"/>
    <property type="molecule type" value="Genomic_DNA"/>
</dbReference>
<gene>
    <name evidence="1" type="ORF">SAMN04488116_2679</name>
</gene>
<evidence type="ECO:0008006" key="3">
    <source>
        <dbReference type="Google" id="ProtNLM"/>
    </source>
</evidence>
<sequence>MLFENVEIMNPSKLIFVYNANSGARNAILDSMHKVFSPSTYECSLCDITFGVVSENKTWKKFRQESEVQMDFLHKDEFQKEYASKFGHKFTFPIVLMEGERGLEVLISSDELNQLQGPEELIQLVRERTI</sequence>
<accession>A0A1M5N665</accession>
<name>A0A1M5N665_9FLAO</name>
<protein>
    <recommendedName>
        <fullName evidence="3">GTPase</fullName>
    </recommendedName>
</protein>